<keyword evidence="3" id="KW-0697">Rotamase</keyword>
<accession>A0ABT3PIY2</accession>
<dbReference type="InterPro" id="IPR029000">
    <property type="entry name" value="Cyclophilin-like_dom_sf"/>
</dbReference>
<dbReference type="EMBL" id="JAGGJA010000002">
    <property type="protein sequence ID" value="MCW9705881.1"/>
    <property type="molecule type" value="Genomic_DNA"/>
</dbReference>
<comment type="similarity">
    <text evidence="1">Belongs to the cyclophilin-type PPIase family.</text>
</comment>
<reference evidence="7 8" key="1">
    <citation type="submission" date="2021-03" db="EMBL/GenBank/DDBJ databases">
        <title>Aliifodinibius sp. nov., a new bacterium isolated from saline soil.</title>
        <authorList>
            <person name="Galisteo C."/>
            <person name="De La Haba R."/>
            <person name="Sanchez-Porro C."/>
            <person name="Ventosa A."/>
        </authorList>
    </citation>
    <scope>NUCLEOTIDE SEQUENCE [LARGE SCALE GENOMIC DNA]</scope>
    <source>
        <strain evidence="7 8">1BSP15-2V2</strain>
    </source>
</reference>
<dbReference type="RefSeq" id="WP_265764572.1">
    <property type="nucleotide sequence ID" value="NZ_JAGGJA010000002.1"/>
</dbReference>
<evidence type="ECO:0000256" key="4">
    <source>
        <dbReference type="ARBA" id="ARBA00023235"/>
    </source>
</evidence>
<dbReference type="PROSITE" id="PS00170">
    <property type="entry name" value="CSA_PPIASE_1"/>
    <property type="match status" value="1"/>
</dbReference>
<evidence type="ECO:0000256" key="2">
    <source>
        <dbReference type="ARBA" id="ARBA00013194"/>
    </source>
</evidence>
<feature type="transmembrane region" description="Helical" evidence="5">
    <location>
        <begin position="7"/>
        <end position="27"/>
    </location>
</feature>
<dbReference type="Pfam" id="PF00160">
    <property type="entry name" value="Pro_isomerase"/>
    <property type="match status" value="1"/>
</dbReference>
<dbReference type="PROSITE" id="PS50072">
    <property type="entry name" value="CSA_PPIASE_2"/>
    <property type="match status" value="1"/>
</dbReference>
<feature type="domain" description="PPIase cyclophilin-type" evidence="6">
    <location>
        <begin position="559"/>
        <end position="677"/>
    </location>
</feature>
<evidence type="ECO:0000313" key="7">
    <source>
        <dbReference type="EMBL" id="MCW9705881.1"/>
    </source>
</evidence>
<keyword evidence="5" id="KW-1133">Transmembrane helix</keyword>
<keyword evidence="4 7" id="KW-0413">Isomerase</keyword>
<evidence type="ECO:0000256" key="5">
    <source>
        <dbReference type="SAM" id="Phobius"/>
    </source>
</evidence>
<evidence type="ECO:0000313" key="8">
    <source>
        <dbReference type="Proteomes" id="UP001207918"/>
    </source>
</evidence>
<dbReference type="InterPro" id="IPR044666">
    <property type="entry name" value="Cyclophilin_A-like"/>
</dbReference>
<dbReference type="PANTHER" id="PTHR45625:SF4">
    <property type="entry name" value="PEPTIDYLPROLYL ISOMERASE DOMAIN AND WD REPEAT-CONTAINING PROTEIN 1"/>
    <property type="match status" value="1"/>
</dbReference>
<evidence type="ECO:0000256" key="1">
    <source>
        <dbReference type="ARBA" id="ARBA00007365"/>
    </source>
</evidence>
<sequence length="688" mass="78759">MEYIRLRVWFLFAALVVIVVLLFKWAADSRGIYQAESPITDEAITAAYPELYNAVFQRDAREITPFLTHASDTVRQQAWRALASTPIDSTELFIGLAKQQNTEVSWFALSKHSMNVQQLRQLEQLWGQQQALRPGIARVLGRQGDQQSLQFLLSQVDSIHNREYHFALAISRLLMRYEIGEEEQIRLLQQAFTVDADSVRQAYLYGWYRNPQTPLSSTARDTLLSRWRTQGLGIDRTLDQYVNHILPDRTTYRITNFYNSEQELDSKVQLSVELAKSLRPIEMTERRSLAAKILLMHENPQVQLTALQSLAGKFTQGGDLYRYVTETMLENTSISGHIWFQALKVASAVDSTLVGQYKQRMEQYVEENPYLRSYQLGVFQASQSPEEYLKHLREVINQEDHLATMQVVESLQQFWQELPAKEQMPDRIRKIRALTFDALQLHDRGVAYMAKPLLEQEALFQQDDFKQINGTLDGFLLPDDIEVYQQFGQLYKERFEEQARPVIDSLAALGYAPLNQSLADAGWEVDIPKSSGNKFRTPDWQRLWQLGTKPRWTLYTERGAITIRMDPLRAPATVSAIDSLSRAGAYDGVPFHRVVPNFVIQGGDIERQDGFGGPDFILPTESSELEFERGAAGIASAGTDTEGSQYFMMNQWSPHLNGNYTRFGKVIEGMGVVDRMEVGDQVISTTWY</sequence>
<comment type="caution">
    <text evidence="7">The sequence shown here is derived from an EMBL/GenBank/DDBJ whole genome shotgun (WGS) entry which is preliminary data.</text>
</comment>
<keyword evidence="8" id="KW-1185">Reference proteome</keyword>
<evidence type="ECO:0000256" key="3">
    <source>
        <dbReference type="ARBA" id="ARBA00023110"/>
    </source>
</evidence>
<keyword evidence="5" id="KW-0812">Transmembrane</keyword>
<dbReference type="InterPro" id="IPR020892">
    <property type="entry name" value="Cyclophilin-type_PPIase_CS"/>
</dbReference>
<dbReference type="EC" id="5.2.1.8" evidence="2"/>
<dbReference type="PRINTS" id="PR00153">
    <property type="entry name" value="CSAPPISMRASE"/>
</dbReference>
<keyword evidence="5" id="KW-0472">Membrane</keyword>
<dbReference type="PANTHER" id="PTHR45625">
    <property type="entry name" value="PEPTIDYL-PROLYL CIS-TRANS ISOMERASE-RELATED"/>
    <property type="match status" value="1"/>
</dbReference>
<name>A0ABT3PIY2_9BACT</name>
<proteinExistence type="inferred from homology"/>
<protein>
    <recommendedName>
        <fullName evidence="2">peptidylprolyl isomerase</fullName>
        <ecNumber evidence="2">5.2.1.8</ecNumber>
    </recommendedName>
</protein>
<dbReference type="InterPro" id="IPR002130">
    <property type="entry name" value="Cyclophilin-type_PPIase_dom"/>
</dbReference>
<dbReference type="SUPFAM" id="SSF50891">
    <property type="entry name" value="Cyclophilin-like"/>
    <property type="match status" value="1"/>
</dbReference>
<dbReference type="CDD" id="cd00317">
    <property type="entry name" value="cyclophilin"/>
    <property type="match status" value="1"/>
</dbReference>
<dbReference type="Gene3D" id="2.40.100.10">
    <property type="entry name" value="Cyclophilin-like"/>
    <property type="match status" value="1"/>
</dbReference>
<dbReference type="Proteomes" id="UP001207918">
    <property type="component" value="Unassembled WGS sequence"/>
</dbReference>
<dbReference type="GO" id="GO:0016853">
    <property type="term" value="F:isomerase activity"/>
    <property type="evidence" value="ECO:0007669"/>
    <property type="project" value="UniProtKB-KW"/>
</dbReference>
<gene>
    <name evidence="7" type="ORF">J6I44_03410</name>
</gene>
<organism evidence="7 8">
    <name type="scientific">Fodinibius salsisoli</name>
    <dbReference type="NCBI Taxonomy" id="2820877"/>
    <lineage>
        <taxon>Bacteria</taxon>
        <taxon>Pseudomonadati</taxon>
        <taxon>Balneolota</taxon>
        <taxon>Balneolia</taxon>
        <taxon>Balneolales</taxon>
        <taxon>Balneolaceae</taxon>
        <taxon>Fodinibius</taxon>
    </lineage>
</organism>
<evidence type="ECO:0000259" key="6">
    <source>
        <dbReference type="PROSITE" id="PS50072"/>
    </source>
</evidence>